<sequence length="236" mass="26614">MIKQAIKYSLLSIGIWGLSACSTGRTIMINQETIQPVERPVVVLPTKRPEIKEEILLGNNSPLGNRVDVPLDNPVLVEETVRVEQQPVVRNRNEVIERMSFPTGEYRSVQIKGTHTVSGTIYLENSHNALKIKGKKIKLWLNPVTSYSRQWYQESYLGGYKLSKTDSRLYKYLKFTYSNNSGKFNFFGVPRGDYYLSGSMSCGEACGFNAKKSLRLVREISVGSGVTTVDLMKHVP</sequence>
<gene>
    <name evidence="1" type="ORF">HELGO_WM14092</name>
</gene>
<organism evidence="1">
    <name type="scientific">uncultured Sulfurovum sp</name>
    <dbReference type="NCBI Taxonomy" id="269237"/>
    <lineage>
        <taxon>Bacteria</taxon>
        <taxon>Pseudomonadati</taxon>
        <taxon>Campylobacterota</taxon>
        <taxon>Epsilonproteobacteria</taxon>
        <taxon>Campylobacterales</taxon>
        <taxon>Sulfurovaceae</taxon>
        <taxon>Sulfurovum</taxon>
        <taxon>environmental samples</taxon>
    </lineage>
</organism>
<dbReference type="PROSITE" id="PS51257">
    <property type="entry name" value="PROKAR_LIPOPROTEIN"/>
    <property type="match status" value="1"/>
</dbReference>
<reference evidence="1" key="1">
    <citation type="submission" date="2020-01" db="EMBL/GenBank/DDBJ databases">
        <authorList>
            <person name="Meier V. D."/>
            <person name="Meier V D."/>
        </authorList>
    </citation>
    <scope>NUCLEOTIDE SEQUENCE</scope>
    <source>
        <strain evidence="1">HLG_WM_MAG_04</strain>
    </source>
</reference>
<protein>
    <recommendedName>
        <fullName evidence="2">Carboxypeptidase regulatory-like domain-containing protein</fullName>
    </recommendedName>
</protein>
<evidence type="ECO:0000313" key="1">
    <source>
        <dbReference type="EMBL" id="CAA6807304.1"/>
    </source>
</evidence>
<dbReference type="AlphaFoldDB" id="A0A6S6SFX0"/>
<dbReference type="SUPFAM" id="SSF117074">
    <property type="entry name" value="Hypothetical protein PA1324"/>
    <property type="match status" value="1"/>
</dbReference>
<dbReference type="EMBL" id="CACVAX010000016">
    <property type="protein sequence ID" value="CAA6807304.1"/>
    <property type="molecule type" value="Genomic_DNA"/>
</dbReference>
<accession>A0A6S6SFX0</accession>
<proteinExistence type="predicted"/>
<evidence type="ECO:0008006" key="2">
    <source>
        <dbReference type="Google" id="ProtNLM"/>
    </source>
</evidence>
<name>A0A6S6SFX0_9BACT</name>